<dbReference type="AlphaFoldDB" id="A0A1I4GCT4"/>
<dbReference type="RefSeq" id="WP_089870315.1">
    <property type="nucleotide sequence ID" value="NZ_FOTC01000003.1"/>
</dbReference>
<reference evidence="4" key="1">
    <citation type="submission" date="2016-10" db="EMBL/GenBank/DDBJ databases">
        <authorList>
            <person name="Varghese N."/>
            <person name="Submissions S."/>
        </authorList>
    </citation>
    <scope>NUCLEOTIDE SEQUENCE [LARGE SCALE GENOMIC DNA]</scope>
    <source>
        <strain evidence="4">CGMCC 1.7738</strain>
    </source>
</reference>
<evidence type="ECO:0000313" key="4">
    <source>
        <dbReference type="Proteomes" id="UP000199607"/>
    </source>
</evidence>
<evidence type="ECO:0000313" key="3">
    <source>
        <dbReference type="EMBL" id="SFL27087.1"/>
    </source>
</evidence>
<organism evidence="3 4">
    <name type="scientific">Halogranum rubrum</name>
    <dbReference type="NCBI Taxonomy" id="553466"/>
    <lineage>
        <taxon>Archaea</taxon>
        <taxon>Methanobacteriati</taxon>
        <taxon>Methanobacteriota</taxon>
        <taxon>Stenosarchaea group</taxon>
        <taxon>Halobacteria</taxon>
        <taxon>Halobacteriales</taxon>
        <taxon>Haloferacaceae</taxon>
    </lineage>
</organism>
<feature type="region of interest" description="Disordered" evidence="1">
    <location>
        <begin position="113"/>
        <end position="190"/>
    </location>
</feature>
<evidence type="ECO:0000256" key="1">
    <source>
        <dbReference type="SAM" id="MobiDB-lite"/>
    </source>
</evidence>
<gene>
    <name evidence="3" type="ORF">SAMN04487950_3156</name>
</gene>
<dbReference type="Pfam" id="PF26296">
    <property type="entry name" value="DUF8080"/>
    <property type="match status" value="1"/>
</dbReference>
<keyword evidence="4" id="KW-1185">Reference proteome</keyword>
<feature type="domain" description="DUF8080" evidence="2">
    <location>
        <begin position="187"/>
        <end position="260"/>
    </location>
</feature>
<evidence type="ECO:0000259" key="2">
    <source>
        <dbReference type="Pfam" id="PF26296"/>
    </source>
</evidence>
<accession>A0A1I4GCT4</accession>
<dbReference type="EMBL" id="FOTC01000003">
    <property type="protein sequence ID" value="SFL27087.1"/>
    <property type="molecule type" value="Genomic_DNA"/>
</dbReference>
<protein>
    <recommendedName>
        <fullName evidence="2">DUF8080 domain-containing protein</fullName>
    </recommendedName>
</protein>
<dbReference type="InterPro" id="IPR057179">
    <property type="entry name" value="DUF7857"/>
</dbReference>
<dbReference type="InterPro" id="IPR058393">
    <property type="entry name" value="DUF8080"/>
</dbReference>
<dbReference type="Pfam" id="PF25256">
    <property type="entry name" value="DUF7857"/>
    <property type="match status" value="1"/>
</dbReference>
<name>A0A1I4GCT4_9EURY</name>
<dbReference type="STRING" id="553466.SAMN04487950_3156"/>
<sequence>MVISIDCETTTLSEVTLVTVRLDNDTPVDRDVRLRNCLGGPVMPPRTDGVPEAGWDDDGFETVVPANTTLAVGYASPAPERDPPVVVASDERATEESDANAATPDAVVRRLGRATPPRDAVPPAAVEFSEAPEIPASDEPSRPDVSSVGVDCEPEAIRASRPVAPLADDEQDAEERPRPTPPDRPLPDSVETWLTTVQTRLDYAERLTEPSVSAATEVLADVGGLEEVDGLQASVDADAEQLRTVAERAVALADRAAETDVALAELERLA</sequence>
<proteinExistence type="predicted"/>
<dbReference type="Proteomes" id="UP000199607">
    <property type="component" value="Unassembled WGS sequence"/>
</dbReference>